<dbReference type="Pfam" id="PF01544">
    <property type="entry name" value="CorA"/>
    <property type="match status" value="1"/>
</dbReference>
<dbReference type="InterPro" id="IPR045863">
    <property type="entry name" value="CorA_TM1_TM2"/>
</dbReference>
<sequence>MDSPSDSQLSLGPPESAPVSPPARKNEHFISPEVKGIHLSRKLRNAAKSSLQPYQGWEQPPENRRPYHEYVHDLVQGGWDILKPLDEYMSVDIEDRELVISVLDITDTPRVERRPDIHDGFALKNFLDEGKPATVNVRLYMAEQRGDLAAGVMEALGSSLDLDPRFFLSGLRGNKHVLEPSERHRAPFTSIGFGVPKLSTPSRTDAEKFKVMFYVKPDDAVRQMSTLQEGIQMHPSTGGGWTDIATTNNGTKSSPGILLFTSHTKINLSSANLNPPPGFTSPRPRPTTQTPKSFRELYLEAFSYLDLQIVNTSPFYTISPLLRLNYFGWGRVITSIREEDRRINGVSDTTVGNAEEIKKSLSLVQRGGSLGWKGEDVKLVKETKDALEENFKHLVRETDLLWETREKMASNRRQKAERRWTALTNTFTYVFAPITLISGIYGMNVSEISGSNSNPNIWQVFVAIVVLNVVVMLALAISNWVHIMTKHGRTAGAKEVLRFAVGNDGR</sequence>
<gene>
    <name evidence="7" type="ORF">ALECFALPRED_005442</name>
</gene>
<reference evidence="7" key="1">
    <citation type="submission" date="2021-03" db="EMBL/GenBank/DDBJ databases">
        <authorList>
            <person name="Tagirdzhanova G."/>
        </authorList>
    </citation>
    <scope>NUCLEOTIDE SEQUENCE</scope>
</reference>
<dbReference type="GO" id="GO:0046873">
    <property type="term" value="F:metal ion transmembrane transporter activity"/>
    <property type="evidence" value="ECO:0007669"/>
    <property type="project" value="InterPro"/>
</dbReference>
<comment type="caution">
    <text evidence="7">The sequence shown here is derived from an EMBL/GenBank/DDBJ whole genome shotgun (WGS) entry which is preliminary data.</text>
</comment>
<evidence type="ECO:0000256" key="3">
    <source>
        <dbReference type="ARBA" id="ARBA00022989"/>
    </source>
</evidence>
<accession>A0A8H3G4L7</accession>
<feature type="region of interest" description="Disordered" evidence="5">
    <location>
        <begin position="1"/>
        <end position="32"/>
    </location>
</feature>
<protein>
    <submittedName>
        <fullName evidence="7">Uncharacterized protein</fullName>
    </submittedName>
</protein>
<feature type="transmembrane region" description="Helical" evidence="6">
    <location>
        <begin position="422"/>
        <end position="445"/>
    </location>
</feature>
<feature type="compositionally biased region" description="Polar residues" evidence="5">
    <location>
        <begin position="1"/>
        <end position="10"/>
    </location>
</feature>
<evidence type="ECO:0000256" key="6">
    <source>
        <dbReference type="SAM" id="Phobius"/>
    </source>
</evidence>
<dbReference type="InterPro" id="IPR002523">
    <property type="entry name" value="MgTranspt_CorA/ZnTranspt_ZntB"/>
</dbReference>
<dbReference type="Gene3D" id="1.20.58.340">
    <property type="entry name" value="Magnesium transport protein CorA, transmembrane region"/>
    <property type="match status" value="1"/>
</dbReference>
<evidence type="ECO:0000256" key="4">
    <source>
        <dbReference type="ARBA" id="ARBA00023136"/>
    </source>
</evidence>
<evidence type="ECO:0000256" key="1">
    <source>
        <dbReference type="ARBA" id="ARBA00004141"/>
    </source>
</evidence>
<keyword evidence="2 6" id="KW-0812">Transmembrane</keyword>
<dbReference type="Proteomes" id="UP000664203">
    <property type="component" value="Unassembled WGS sequence"/>
</dbReference>
<comment type="subcellular location">
    <subcellularLocation>
        <location evidence="1">Membrane</location>
        <topology evidence="1">Multi-pass membrane protein</topology>
    </subcellularLocation>
</comment>
<dbReference type="GO" id="GO:0016020">
    <property type="term" value="C:membrane"/>
    <property type="evidence" value="ECO:0007669"/>
    <property type="project" value="UniProtKB-SubCell"/>
</dbReference>
<evidence type="ECO:0000313" key="7">
    <source>
        <dbReference type="EMBL" id="CAF9932931.1"/>
    </source>
</evidence>
<keyword evidence="8" id="KW-1185">Reference proteome</keyword>
<keyword evidence="4 6" id="KW-0472">Membrane</keyword>
<name>A0A8H3G4L7_9LECA</name>
<organism evidence="7 8">
    <name type="scientific">Alectoria fallacina</name>
    <dbReference type="NCBI Taxonomy" id="1903189"/>
    <lineage>
        <taxon>Eukaryota</taxon>
        <taxon>Fungi</taxon>
        <taxon>Dikarya</taxon>
        <taxon>Ascomycota</taxon>
        <taxon>Pezizomycotina</taxon>
        <taxon>Lecanoromycetes</taxon>
        <taxon>OSLEUM clade</taxon>
        <taxon>Lecanoromycetidae</taxon>
        <taxon>Lecanorales</taxon>
        <taxon>Lecanorineae</taxon>
        <taxon>Parmeliaceae</taxon>
        <taxon>Alectoria</taxon>
    </lineage>
</organism>
<feature type="transmembrane region" description="Helical" evidence="6">
    <location>
        <begin position="457"/>
        <end position="481"/>
    </location>
</feature>
<dbReference type="SUPFAM" id="SSF144083">
    <property type="entry name" value="Magnesium transport protein CorA, transmembrane region"/>
    <property type="match status" value="1"/>
</dbReference>
<evidence type="ECO:0000313" key="8">
    <source>
        <dbReference type="Proteomes" id="UP000664203"/>
    </source>
</evidence>
<dbReference type="OrthoDB" id="5286874at2759"/>
<keyword evidence="3 6" id="KW-1133">Transmembrane helix</keyword>
<dbReference type="AlphaFoldDB" id="A0A8H3G4L7"/>
<evidence type="ECO:0000256" key="2">
    <source>
        <dbReference type="ARBA" id="ARBA00022692"/>
    </source>
</evidence>
<evidence type="ECO:0000256" key="5">
    <source>
        <dbReference type="SAM" id="MobiDB-lite"/>
    </source>
</evidence>
<proteinExistence type="predicted"/>
<dbReference type="EMBL" id="CAJPDR010000340">
    <property type="protein sequence ID" value="CAF9932931.1"/>
    <property type="molecule type" value="Genomic_DNA"/>
</dbReference>